<dbReference type="RefSeq" id="XP_010266909.1">
    <property type="nucleotide sequence ID" value="XM_010268607.2"/>
</dbReference>
<dbReference type="OrthoDB" id="1304043at2759"/>
<feature type="region of interest" description="Disordered" evidence="1">
    <location>
        <begin position="1"/>
        <end position="23"/>
    </location>
</feature>
<evidence type="ECO:0000313" key="2">
    <source>
        <dbReference type="Proteomes" id="UP000189703"/>
    </source>
</evidence>
<dbReference type="GeneID" id="104604312"/>
<feature type="compositionally biased region" description="Basic and acidic residues" evidence="1">
    <location>
        <begin position="1"/>
        <end position="17"/>
    </location>
</feature>
<name>A0A1U8AVE9_NELNU</name>
<dbReference type="KEGG" id="nnu:104604312"/>
<proteinExistence type="predicted"/>
<evidence type="ECO:0000256" key="1">
    <source>
        <dbReference type="SAM" id="MobiDB-lite"/>
    </source>
</evidence>
<dbReference type="OMA" id="RCPRIMV"/>
<organism evidence="2 3">
    <name type="scientific">Nelumbo nucifera</name>
    <name type="common">Sacred lotus</name>
    <dbReference type="NCBI Taxonomy" id="4432"/>
    <lineage>
        <taxon>Eukaryota</taxon>
        <taxon>Viridiplantae</taxon>
        <taxon>Streptophyta</taxon>
        <taxon>Embryophyta</taxon>
        <taxon>Tracheophyta</taxon>
        <taxon>Spermatophyta</taxon>
        <taxon>Magnoliopsida</taxon>
        <taxon>Proteales</taxon>
        <taxon>Nelumbonaceae</taxon>
        <taxon>Nelumbo</taxon>
    </lineage>
</organism>
<gene>
    <name evidence="3" type="primary">LOC104604312</name>
</gene>
<keyword evidence="2" id="KW-1185">Reference proteome</keyword>
<evidence type="ECO:0000313" key="3">
    <source>
        <dbReference type="RefSeq" id="XP_010266909.1"/>
    </source>
</evidence>
<protein>
    <submittedName>
        <fullName evidence="3">Uncharacterized protein LOC104604312</fullName>
    </submittedName>
</protein>
<feature type="region of interest" description="Disordered" evidence="1">
    <location>
        <begin position="114"/>
        <end position="138"/>
    </location>
</feature>
<dbReference type="AlphaFoldDB" id="A0A1U8AVE9"/>
<reference evidence="3" key="1">
    <citation type="submission" date="2025-08" db="UniProtKB">
        <authorList>
            <consortium name="RefSeq"/>
        </authorList>
    </citation>
    <scope>IDENTIFICATION</scope>
</reference>
<accession>A0A1U8AVE9</accession>
<sequence length="138" mass="15313">MELKFTEEKAASKREGQLSRGRSQKTVRCNLVEAIAQVHGGGVVSRSGEDGMVRMKIVVKKKELKQMVAMMGGSNNATNGVNHQTPSISSFSSLSSLLSSTTLEQRLKILRRRHFKKADQEKGSRSSWRPVLQSIPEE</sequence>
<dbReference type="Proteomes" id="UP000189703">
    <property type="component" value="Unplaced"/>
</dbReference>